<feature type="transmembrane region" description="Helical" evidence="6">
    <location>
        <begin position="56"/>
        <end position="77"/>
    </location>
</feature>
<dbReference type="Proteomes" id="UP000034601">
    <property type="component" value="Unassembled WGS sequence"/>
</dbReference>
<keyword evidence="3 6" id="KW-0812">Transmembrane</keyword>
<evidence type="ECO:0000313" key="9">
    <source>
        <dbReference type="Proteomes" id="UP000034601"/>
    </source>
</evidence>
<dbReference type="Gene3D" id="1.10.3730.20">
    <property type="match status" value="2"/>
</dbReference>
<dbReference type="InterPro" id="IPR037185">
    <property type="entry name" value="EmrE-like"/>
</dbReference>
<keyword evidence="2" id="KW-1003">Cell membrane</keyword>
<evidence type="ECO:0000259" key="7">
    <source>
        <dbReference type="Pfam" id="PF00892"/>
    </source>
</evidence>
<proteinExistence type="predicted"/>
<feature type="domain" description="EamA" evidence="7">
    <location>
        <begin position="143"/>
        <end position="275"/>
    </location>
</feature>
<feature type="transmembrane region" description="Helical" evidence="6">
    <location>
        <begin position="232"/>
        <end position="253"/>
    </location>
</feature>
<protein>
    <recommendedName>
        <fullName evidence="7">EamA domain-containing protein</fullName>
    </recommendedName>
</protein>
<dbReference type="PANTHER" id="PTHR32322:SF18">
    <property type="entry name" value="S-ADENOSYLMETHIONINE_S-ADENOSYLHOMOCYSTEINE TRANSPORTER"/>
    <property type="match status" value="1"/>
</dbReference>
<feature type="transmembrane region" description="Helical" evidence="6">
    <location>
        <begin position="6"/>
        <end position="24"/>
    </location>
</feature>
<evidence type="ECO:0000256" key="6">
    <source>
        <dbReference type="SAM" id="Phobius"/>
    </source>
</evidence>
<sequence>MWLIFAILTAILWGVSIALLKRSYTSLTPIMGVLIGAVCGLVTLLPFGLINQGKLVFWPVIPVATVAAATYVFYYYVLEKDKAALIATVQSTYALFTVILAITFLRESITLPAQIGIALIIAGLLFLSIGNPKKIRNIKPGAWLWWGLLAAVLAGSGDFLAKTMVSGFNSYTYMIAFVVGQVIVALVLLLFDRKHLMPLKANRDTFYLIASELTLFIGYLLFYLAFKDGLASIVTPITGAYGVVTLFLALVWLKEKVTKFQILGAIITISGVILVGSV</sequence>
<evidence type="ECO:0000313" key="8">
    <source>
        <dbReference type="EMBL" id="KKR82691.1"/>
    </source>
</evidence>
<reference evidence="8 9" key="1">
    <citation type="journal article" date="2015" name="Nature">
        <title>rRNA introns, odd ribosomes, and small enigmatic genomes across a large radiation of phyla.</title>
        <authorList>
            <person name="Brown C.T."/>
            <person name="Hug L.A."/>
            <person name="Thomas B.C."/>
            <person name="Sharon I."/>
            <person name="Castelle C.J."/>
            <person name="Singh A."/>
            <person name="Wilkins M.J."/>
            <person name="Williams K.H."/>
            <person name="Banfield J.F."/>
        </authorList>
    </citation>
    <scope>NUCLEOTIDE SEQUENCE [LARGE SCALE GENOMIC DNA]</scope>
</reference>
<feature type="transmembrane region" description="Helical" evidence="6">
    <location>
        <begin position="142"/>
        <end position="161"/>
    </location>
</feature>
<dbReference type="PANTHER" id="PTHR32322">
    <property type="entry name" value="INNER MEMBRANE TRANSPORTER"/>
    <property type="match status" value="1"/>
</dbReference>
<dbReference type="InterPro" id="IPR050638">
    <property type="entry name" value="AA-Vitamin_Transporters"/>
</dbReference>
<comment type="caution">
    <text evidence="8">The sequence shown here is derived from an EMBL/GenBank/DDBJ whole genome shotgun (WGS) entry which is preliminary data.</text>
</comment>
<dbReference type="InterPro" id="IPR000620">
    <property type="entry name" value="EamA_dom"/>
</dbReference>
<evidence type="ECO:0000256" key="3">
    <source>
        <dbReference type="ARBA" id="ARBA00022692"/>
    </source>
</evidence>
<keyword evidence="4 6" id="KW-1133">Transmembrane helix</keyword>
<evidence type="ECO:0000256" key="5">
    <source>
        <dbReference type="ARBA" id="ARBA00023136"/>
    </source>
</evidence>
<accession>A0A0G0U684</accession>
<feature type="transmembrane region" description="Helical" evidence="6">
    <location>
        <begin position="84"/>
        <end position="105"/>
    </location>
</feature>
<keyword evidence="5 6" id="KW-0472">Membrane</keyword>
<dbReference type="Pfam" id="PF00892">
    <property type="entry name" value="EamA"/>
    <property type="match status" value="2"/>
</dbReference>
<feature type="transmembrane region" description="Helical" evidence="6">
    <location>
        <begin position="260"/>
        <end position="277"/>
    </location>
</feature>
<feature type="transmembrane region" description="Helical" evidence="6">
    <location>
        <begin position="173"/>
        <end position="193"/>
    </location>
</feature>
<evidence type="ECO:0000256" key="1">
    <source>
        <dbReference type="ARBA" id="ARBA00004651"/>
    </source>
</evidence>
<feature type="transmembrane region" description="Helical" evidence="6">
    <location>
        <begin position="31"/>
        <end position="50"/>
    </location>
</feature>
<dbReference type="EMBL" id="LCAB01000010">
    <property type="protein sequence ID" value="KKR82691.1"/>
    <property type="molecule type" value="Genomic_DNA"/>
</dbReference>
<dbReference type="GO" id="GO:0005886">
    <property type="term" value="C:plasma membrane"/>
    <property type="evidence" value="ECO:0007669"/>
    <property type="project" value="UniProtKB-SubCell"/>
</dbReference>
<evidence type="ECO:0000256" key="2">
    <source>
        <dbReference type="ARBA" id="ARBA00022475"/>
    </source>
</evidence>
<comment type="subcellular location">
    <subcellularLocation>
        <location evidence="1">Cell membrane</location>
        <topology evidence="1">Multi-pass membrane protein</topology>
    </subcellularLocation>
</comment>
<dbReference type="SUPFAM" id="SSF103481">
    <property type="entry name" value="Multidrug resistance efflux transporter EmrE"/>
    <property type="match status" value="2"/>
</dbReference>
<feature type="domain" description="EamA" evidence="7">
    <location>
        <begin position="2"/>
        <end position="128"/>
    </location>
</feature>
<evidence type="ECO:0000256" key="4">
    <source>
        <dbReference type="ARBA" id="ARBA00022989"/>
    </source>
</evidence>
<feature type="transmembrane region" description="Helical" evidence="6">
    <location>
        <begin position="205"/>
        <end position="226"/>
    </location>
</feature>
<gene>
    <name evidence="8" type="ORF">UU29_C0010G0037</name>
</gene>
<dbReference type="AlphaFoldDB" id="A0A0G0U684"/>
<feature type="transmembrane region" description="Helical" evidence="6">
    <location>
        <begin position="111"/>
        <end position="130"/>
    </location>
</feature>
<name>A0A0G0U684_9BACT</name>
<organism evidence="8 9">
    <name type="scientific">Candidatus Daviesbacteria bacterium GW2011_GWA2_40_9</name>
    <dbReference type="NCBI Taxonomy" id="1618424"/>
    <lineage>
        <taxon>Bacteria</taxon>
        <taxon>Candidatus Daviesiibacteriota</taxon>
    </lineage>
</organism>